<dbReference type="PROSITE" id="PS51375">
    <property type="entry name" value="PPR"/>
    <property type="match status" value="1"/>
</dbReference>
<reference evidence="3 4" key="1">
    <citation type="submission" date="2023-01" db="EMBL/GenBank/DDBJ databases">
        <title>Analysis of 21 Apiospora genomes using comparative genomics revels a genus with tremendous synthesis potential of carbohydrate active enzymes and secondary metabolites.</title>
        <authorList>
            <person name="Sorensen T."/>
        </authorList>
    </citation>
    <scope>NUCLEOTIDE SEQUENCE [LARGE SCALE GENOMIC DNA]</scope>
    <source>
        <strain evidence="3 4">CBS 117206</strain>
    </source>
</reference>
<dbReference type="InterPro" id="IPR051114">
    <property type="entry name" value="Mito_RNA_Proc_CCM1"/>
</dbReference>
<protein>
    <submittedName>
        <fullName evidence="3">CoxI translation protein CYA5</fullName>
    </submittedName>
</protein>
<name>A0AAW0QJM9_9PEZI</name>
<dbReference type="PANTHER" id="PTHR47934:SF6">
    <property type="entry name" value="MITOCHONDRIAL GROUP I INTRON SPLICING FACTOR CCM1-RELATED"/>
    <property type="match status" value="1"/>
</dbReference>
<feature type="region of interest" description="Disordered" evidence="2">
    <location>
        <begin position="126"/>
        <end position="164"/>
    </location>
</feature>
<feature type="repeat" description="PPR" evidence="1">
    <location>
        <begin position="731"/>
        <end position="765"/>
    </location>
</feature>
<dbReference type="InterPro" id="IPR002885">
    <property type="entry name" value="PPR_rpt"/>
</dbReference>
<dbReference type="AlphaFoldDB" id="A0AAW0QJM9"/>
<evidence type="ECO:0000256" key="2">
    <source>
        <dbReference type="SAM" id="MobiDB-lite"/>
    </source>
</evidence>
<evidence type="ECO:0000313" key="3">
    <source>
        <dbReference type="EMBL" id="KAK8106242.1"/>
    </source>
</evidence>
<feature type="compositionally biased region" description="Acidic residues" evidence="2">
    <location>
        <begin position="145"/>
        <end position="156"/>
    </location>
</feature>
<dbReference type="EMBL" id="JAQQWP010000008">
    <property type="protein sequence ID" value="KAK8106242.1"/>
    <property type="molecule type" value="Genomic_DNA"/>
</dbReference>
<dbReference type="GO" id="GO:0005739">
    <property type="term" value="C:mitochondrion"/>
    <property type="evidence" value="ECO:0007669"/>
    <property type="project" value="TreeGrafter"/>
</dbReference>
<sequence>MLEKTAASLEPCGLQRVLPGAKNSLQSRRQLHTAFWQHGAADVELTNAWQALMHGVLDSSNTSSSRPGDLTTAPAIRASTFLLDFLYPSGSLAFLRRFSPTSVDRFDPYRQPHSFAKVSPRLYTSSAPLRQARKDSEETNSPQQEDTETLNEDETTSDLGPPISETVYGVEQRSEGLQATKISADDVAKIRSYARQLAKLLAREDPQDADQVWYHYNALDAQSQGLYRARTLSFLSKTHRVTDSWKIIELFQLLASSEWEGYSFLAALRAQLNLGNEDEALDIFGKALKLPDIDDYALAKALDMLLTAAFKSADLDFALNFATGIWQFYETLSTRFDLRRLARDFHQLASVPGLAEKVLSIKDYLTDEKQSPLCLEAREALLKLLVRRALVNCAFDQVEPLLLLTKEFAAFEQYLHNCQDNRQRLHIAMYKIYRTLPGALPSASVLLETFRVYESSDQNSVQLAGAELIWGDWHRFHEMPSRRAFQKFLAFYAAQGNKERVFSLWSDYLTRFPDLDVIKGDDTFTYLLQVHAVREEVGLVQTIFDDISGKFGMKPNRHCWNILLNAYVKAADYTGAIRTFEELSLAVGSDRYSFGTMMQMAASRGDLGFTINLYRRGRRKGAIENDPATLAALVEAYCQNDHFHEAEDVCIRSAKKGLKDTWLWNRLLNAYGMRRNLASINRLLNVMTDLDIPYDPFTYQFLLLGLGLCRQPQHALALLAVAIKERAFEVSQDHFLILMGAFIKTGEPQLVIKIHELMEECGVRPTSSSMTQVMTALAQWQKMPMWLRRTKSFKGSVGKAMRRFYKTFSSSHRDDAKRLSTRSRNAEEPSATRLLESDRATFQLSRMIYLFTQMKDLTRTYELLDLYRLVVYGDKDSANQLPIQLLDSLMWAEYAEKNYDGVRRIWDIALALAKEGGVSMDRVEGDTTSPRISPRYAYVLSDGLKVMQHVCMATEDSLSLQKLMEEVTEAGFEIDSKNWNLHIQFLVRLKAYEPAFSLCEKHLMPNWTGWAIERARANVKNELPLDMRRRGRAPRFLRIVTHTMYYLARGYMELERMSPWSDDAARLMRYVESDAPRCYRAIMSMTAINSDMERQILEGAEPGEILARIPEELPTGLEISAKYKNKSRIKQENGINDDSVETYVGFDYIGDDGDEPAAKHTLPEDPADEDPSPENPADKNNQAW</sequence>
<proteinExistence type="predicted"/>
<gene>
    <name evidence="3" type="ORF">PG999_009601</name>
</gene>
<dbReference type="InterPro" id="IPR011990">
    <property type="entry name" value="TPR-like_helical_dom_sf"/>
</dbReference>
<dbReference type="PANTHER" id="PTHR47934">
    <property type="entry name" value="PENTATRICOPEPTIDE REPEAT-CONTAINING PROTEIN PET309, MITOCHONDRIAL"/>
    <property type="match status" value="1"/>
</dbReference>
<organism evidence="3 4">
    <name type="scientific">Apiospora kogelbergensis</name>
    <dbReference type="NCBI Taxonomy" id="1337665"/>
    <lineage>
        <taxon>Eukaryota</taxon>
        <taxon>Fungi</taxon>
        <taxon>Dikarya</taxon>
        <taxon>Ascomycota</taxon>
        <taxon>Pezizomycotina</taxon>
        <taxon>Sordariomycetes</taxon>
        <taxon>Xylariomycetidae</taxon>
        <taxon>Amphisphaeriales</taxon>
        <taxon>Apiosporaceae</taxon>
        <taxon>Apiospora</taxon>
    </lineage>
</organism>
<dbReference type="Pfam" id="PF01535">
    <property type="entry name" value="PPR"/>
    <property type="match status" value="2"/>
</dbReference>
<accession>A0AAW0QJM9</accession>
<dbReference type="Gene3D" id="1.25.40.10">
    <property type="entry name" value="Tetratricopeptide repeat domain"/>
    <property type="match status" value="2"/>
</dbReference>
<evidence type="ECO:0000313" key="4">
    <source>
        <dbReference type="Proteomes" id="UP001392437"/>
    </source>
</evidence>
<dbReference type="Proteomes" id="UP001392437">
    <property type="component" value="Unassembled WGS sequence"/>
</dbReference>
<dbReference type="GO" id="GO:0003729">
    <property type="term" value="F:mRNA binding"/>
    <property type="evidence" value="ECO:0007669"/>
    <property type="project" value="TreeGrafter"/>
</dbReference>
<keyword evidence="4" id="KW-1185">Reference proteome</keyword>
<dbReference type="GO" id="GO:0006396">
    <property type="term" value="P:RNA processing"/>
    <property type="evidence" value="ECO:0007669"/>
    <property type="project" value="TreeGrafter"/>
</dbReference>
<feature type="region of interest" description="Disordered" evidence="2">
    <location>
        <begin position="1145"/>
        <end position="1184"/>
    </location>
</feature>
<evidence type="ECO:0000256" key="1">
    <source>
        <dbReference type="PROSITE-ProRule" id="PRU00708"/>
    </source>
</evidence>
<comment type="caution">
    <text evidence="3">The sequence shown here is derived from an EMBL/GenBank/DDBJ whole genome shotgun (WGS) entry which is preliminary data.</text>
</comment>
<dbReference type="GO" id="GO:0007005">
    <property type="term" value="P:mitochondrion organization"/>
    <property type="evidence" value="ECO:0007669"/>
    <property type="project" value="TreeGrafter"/>
</dbReference>